<dbReference type="Pfam" id="PF00589">
    <property type="entry name" value="Phage_integrase"/>
    <property type="match status" value="1"/>
</dbReference>
<dbReference type="PANTHER" id="PTHR30349">
    <property type="entry name" value="PHAGE INTEGRASE-RELATED"/>
    <property type="match status" value="1"/>
</dbReference>
<organism evidence="9 10">
    <name type="scientific">Ancylobacter tetraedralis</name>
    <dbReference type="NCBI Taxonomy" id="217068"/>
    <lineage>
        <taxon>Bacteria</taxon>
        <taxon>Pseudomonadati</taxon>
        <taxon>Pseudomonadota</taxon>
        <taxon>Alphaproteobacteria</taxon>
        <taxon>Hyphomicrobiales</taxon>
        <taxon>Xanthobacteraceae</taxon>
        <taxon>Ancylobacter</taxon>
    </lineage>
</organism>
<gene>
    <name evidence="9" type="ORF">FHS55_004485</name>
</gene>
<evidence type="ECO:0000259" key="8">
    <source>
        <dbReference type="PROSITE" id="PS51900"/>
    </source>
</evidence>
<dbReference type="PROSITE" id="PS51898">
    <property type="entry name" value="TYR_RECOMBINASE"/>
    <property type="match status" value="1"/>
</dbReference>
<evidence type="ECO:0000256" key="5">
    <source>
        <dbReference type="PROSITE-ProRule" id="PRU01248"/>
    </source>
</evidence>
<dbReference type="PROSITE" id="PS51900">
    <property type="entry name" value="CB"/>
    <property type="match status" value="1"/>
</dbReference>
<feature type="region of interest" description="Disordered" evidence="6">
    <location>
        <begin position="244"/>
        <end position="284"/>
    </location>
</feature>
<dbReference type="InterPro" id="IPR013762">
    <property type="entry name" value="Integrase-like_cat_sf"/>
</dbReference>
<keyword evidence="10" id="KW-1185">Reference proteome</keyword>
<feature type="compositionally biased region" description="Basic residues" evidence="6">
    <location>
        <begin position="262"/>
        <end position="271"/>
    </location>
</feature>
<name>A0A839ZFV2_9HYPH</name>
<dbReference type="InterPro" id="IPR002104">
    <property type="entry name" value="Integrase_catalytic"/>
</dbReference>
<dbReference type="GO" id="GO:0003677">
    <property type="term" value="F:DNA binding"/>
    <property type="evidence" value="ECO:0007669"/>
    <property type="project" value="UniProtKB-UniRule"/>
</dbReference>
<dbReference type="Gene3D" id="1.10.150.130">
    <property type="match status" value="1"/>
</dbReference>
<evidence type="ECO:0000313" key="9">
    <source>
        <dbReference type="EMBL" id="MBB3773840.1"/>
    </source>
</evidence>
<evidence type="ECO:0000256" key="1">
    <source>
        <dbReference type="ARBA" id="ARBA00008857"/>
    </source>
</evidence>
<dbReference type="InterPro" id="IPR011010">
    <property type="entry name" value="DNA_brk_join_enz"/>
</dbReference>
<feature type="domain" description="Tyr recombinase" evidence="7">
    <location>
        <begin position="110"/>
        <end position="238"/>
    </location>
</feature>
<evidence type="ECO:0000256" key="4">
    <source>
        <dbReference type="ARBA" id="ARBA00023172"/>
    </source>
</evidence>
<comment type="similarity">
    <text evidence="1">Belongs to the 'phage' integrase family.</text>
</comment>
<keyword evidence="3 5" id="KW-0238">DNA-binding</keyword>
<dbReference type="InterPro" id="IPR044068">
    <property type="entry name" value="CB"/>
</dbReference>
<dbReference type="EMBL" id="JACICD010000015">
    <property type="protein sequence ID" value="MBB3773840.1"/>
    <property type="molecule type" value="Genomic_DNA"/>
</dbReference>
<feature type="domain" description="Core-binding (CB)" evidence="8">
    <location>
        <begin position="12"/>
        <end position="93"/>
    </location>
</feature>
<evidence type="ECO:0000313" key="10">
    <source>
        <dbReference type="Proteomes" id="UP000533469"/>
    </source>
</evidence>
<evidence type="ECO:0000256" key="6">
    <source>
        <dbReference type="SAM" id="MobiDB-lite"/>
    </source>
</evidence>
<proteinExistence type="inferred from homology"/>
<dbReference type="InterPro" id="IPR010998">
    <property type="entry name" value="Integrase_recombinase_N"/>
</dbReference>
<dbReference type="Pfam" id="PF13495">
    <property type="entry name" value="Phage_int_SAM_4"/>
    <property type="match status" value="1"/>
</dbReference>
<dbReference type="InterPro" id="IPR050090">
    <property type="entry name" value="Tyrosine_recombinase_XerCD"/>
</dbReference>
<dbReference type="Gene3D" id="1.10.443.10">
    <property type="entry name" value="Intergrase catalytic core"/>
    <property type="match status" value="1"/>
</dbReference>
<dbReference type="SUPFAM" id="SSF56349">
    <property type="entry name" value="DNA breaking-rejoining enzymes"/>
    <property type="match status" value="1"/>
</dbReference>
<comment type="caution">
    <text evidence="9">The sequence shown here is derived from an EMBL/GenBank/DDBJ whole genome shotgun (WGS) entry which is preliminary data.</text>
</comment>
<keyword evidence="2" id="KW-0229">DNA integration</keyword>
<dbReference type="Proteomes" id="UP000533469">
    <property type="component" value="Unassembled WGS sequence"/>
</dbReference>
<evidence type="ECO:0000256" key="2">
    <source>
        <dbReference type="ARBA" id="ARBA00022908"/>
    </source>
</evidence>
<evidence type="ECO:0000259" key="7">
    <source>
        <dbReference type="PROSITE" id="PS51898"/>
    </source>
</evidence>
<evidence type="ECO:0000256" key="3">
    <source>
        <dbReference type="ARBA" id="ARBA00023125"/>
    </source>
</evidence>
<dbReference type="InterPro" id="IPR004107">
    <property type="entry name" value="Integrase_SAM-like_N"/>
</dbReference>
<keyword evidence="4" id="KW-0233">DNA recombination</keyword>
<dbReference type="GO" id="GO:0006310">
    <property type="term" value="P:DNA recombination"/>
    <property type="evidence" value="ECO:0007669"/>
    <property type="project" value="UniProtKB-KW"/>
</dbReference>
<reference evidence="9 10" key="1">
    <citation type="submission" date="2020-08" db="EMBL/GenBank/DDBJ databases">
        <title>Genomic Encyclopedia of Type Strains, Phase IV (KMG-IV): sequencing the most valuable type-strain genomes for metagenomic binning, comparative biology and taxonomic classification.</title>
        <authorList>
            <person name="Goeker M."/>
        </authorList>
    </citation>
    <scope>NUCLEOTIDE SEQUENCE [LARGE SCALE GENOMIC DNA]</scope>
    <source>
        <strain evidence="9 10">DSM 5895</strain>
    </source>
</reference>
<dbReference type="AlphaFoldDB" id="A0A839ZFV2"/>
<accession>A0A839ZFV2</accession>
<sequence>MDVSEPCTSTRPAISPLRQWMIEDMTIRRFGEHTQRDYVRQVVEFTAFLGRAPDRVEPEDLRRYQLHLANFSASYARMNLACTALRFFFHIPLGRAGFGDRMARIPTPERLPVVLSTEEVALLLAHAPNLKCRAALSIAYGCGLRVSEVAHLKVADIDSARMLIRVEQGKGRKDRYVMLAPDLLDLSRRWWKERRPQGWLFPGRDPGQPITTLQLDRACRRAASAARLDKRVSMHTLRTASPPTCWSARPISRHPGAARPQPARHHGRLYSRRPEDPARGGEPAFAADAALVGRAGPWRGLRSRSRIS</sequence>
<dbReference type="GO" id="GO:0015074">
    <property type="term" value="P:DNA integration"/>
    <property type="evidence" value="ECO:0007669"/>
    <property type="project" value="UniProtKB-KW"/>
</dbReference>
<dbReference type="PANTHER" id="PTHR30349:SF64">
    <property type="entry name" value="PROPHAGE INTEGRASE INTD-RELATED"/>
    <property type="match status" value="1"/>
</dbReference>
<protein>
    <submittedName>
        <fullName evidence="9">Integrase</fullName>
    </submittedName>
</protein>